<name>A0ABW7C5L4_9CYAN</name>
<organism evidence="1 2">
    <name type="scientific">Limnothrix redekei LRLZ20PSL1</name>
    <dbReference type="NCBI Taxonomy" id="3112953"/>
    <lineage>
        <taxon>Bacteria</taxon>
        <taxon>Bacillati</taxon>
        <taxon>Cyanobacteriota</taxon>
        <taxon>Cyanophyceae</taxon>
        <taxon>Pseudanabaenales</taxon>
        <taxon>Pseudanabaenaceae</taxon>
        <taxon>Limnothrix</taxon>
    </lineage>
</organism>
<dbReference type="Proteomes" id="UP001604335">
    <property type="component" value="Unassembled WGS sequence"/>
</dbReference>
<comment type="caution">
    <text evidence="1">The sequence shown here is derived from an EMBL/GenBank/DDBJ whole genome shotgun (WGS) entry which is preliminary data.</text>
</comment>
<reference evidence="2" key="1">
    <citation type="journal article" date="2024" name="Algal Res.">
        <title>Biochemical, toxicological and genomic investigation of a high-biomass producing Limnothrix strain isolated from Italian shallow drinking water reservoir.</title>
        <authorList>
            <person name="Simonazzi M."/>
            <person name="Shishido T.K."/>
            <person name="Delbaje E."/>
            <person name="Wahlsten M."/>
            <person name="Fewer D.P."/>
            <person name="Sivonen K."/>
            <person name="Pezzolesi L."/>
            <person name="Pistocchi R."/>
        </authorList>
    </citation>
    <scope>NUCLEOTIDE SEQUENCE [LARGE SCALE GENOMIC DNA]</scope>
    <source>
        <strain evidence="2">LRLZ20PSL1</strain>
    </source>
</reference>
<evidence type="ECO:0000313" key="2">
    <source>
        <dbReference type="Proteomes" id="UP001604335"/>
    </source>
</evidence>
<gene>
    <name evidence="1" type="ORF">VPK24_02580</name>
</gene>
<proteinExistence type="predicted"/>
<evidence type="ECO:0000313" key="1">
    <source>
        <dbReference type="EMBL" id="MFG3816509.1"/>
    </source>
</evidence>
<dbReference type="RefSeq" id="WP_393010448.1">
    <property type="nucleotide sequence ID" value="NZ_JAZAQF010000012.1"/>
</dbReference>
<protein>
    <submittedName>
        <fullName evidence="1">Uncharacterized protein</fullName>
    </submittedName>
</protein>
<sequence length="292" mass="31660">MGKSIVQLVDELPTSGMTITVLNALDFVVPGEWDNLIGFDRTIKTVTGEDDPGLISQIKDRAIELYNDEGEGYQRAVWLYQTVDTAASALGAAAMANKVGQDISFLGFLQNLTPKPEKAQAIDLGMKIVVELLAYCQINGIPGDSIGDFLGSLADYGGESKMRMAAMVCLDGLVPLGPNFIKAAGDWIGSATQSSMEENEAFRNIQKMIPGTDKVAFVGQAFNSVSSWMGNFVSDRGLSPQTVLQHLQGFVDIADDKLDYVGAFLDMSTNYYYHTGVQTVAKRLIDRAYAEI</sequence>
<dbReference type="EMBL" id="JAZAQF010000012">
    <property type="protein sequence ID" value="MFG3816509.1"/>
    <property type="molecule type" value="Genomic_DNA"/>
</dbReference>
<keyword evidence="2" id="KW-1185">Reference proteome</keyword>
<accession>A0ABW7C5L4</accession>